<dbReference type="InterPro" id="IPR036770">
    <property type="entry name" value="Ankyrin_rpt-contain_sf"/>
</dbReference>
<keyword evidence="2" id="KW-1185">Reference proteome</keyword>
<name>A0ABR2INR3_9EUKA</name>
<sequence length="368" mass="44024">MKAIQNAVLEFIDNENERSFDDIVSLLDYQKTHKDAHELKSILYLISKISENHHRVPSFFEKIQKILDYLKPDIKQSFSNSEIYNIFKGNNRILLLLIDEEIFTMDESIFKLITEKDYFYPEIHKNDKNIELPDNFEEKRRIGENDSNICEIIRNDQIDDFIINFHKNVFSLTMNIEPSIFETNSFLIKRKPTIVKYTLFCGSIQIFSFLCQNNIKLEPSDWIYAIHGRNPEMIQFLKENKILPKDETYQECLNESIKCHHNEIATFIKDNLLIEKEPPKNDSNDDILRYKYDETCFAFNYYNFDFISEDVKDPICFFYAVDNGYFKLVDYYYKNMTEFLNRIIISMVYFKTIQKCLDFNIISNKKIL</sequence>
<reference evidence="1 2" key="1">
    <citation type="submission" date="2024-04" db="EMBL/GenBank/DDBJ databases">
        <title>Tritrichomonas musculus Genome.</title>
        <authorList>
            <person name="Alves-Ferreira E."/>
            <person name="Grigg M."/>
            <person name="Lorenzi H."/>
            <person name="Galac M."/>
        </authorList>
    </citation>
    <scope>NUCLEOTIDE SEQUENCE [LARGE SCALE GENOMIC DNA]</scope>
    <source>
        <strain evidence="1 2">EAF2021</strain>
    </source>
</reference>
<dbReference type="EMBL" id="JAPFFF010000016">
    <property type="protein sequence ID" value="KAK8865550.1"/>
    <property type="molecule type" value="Genomic_DNA"/>
</dbReference>
<gene>
    <name evidence="1" type="ORF">M9Y10_011106</name>
</gene>
<dbReference type="PANTHER" id="PTHR24159:SF5">
    <property type="entry name" value="ANK_REP_REGION DOMAIN-CONTAINING PROTEIN"/>
    <property type="match status" value="1"/>
</dbReference>
<protein>
    <recommendedName>
        <fullName evidence="3">DUF3447 domain-containing protein</fullName>
    </recommendedName>
</protein>
<dbReference type="PANTHER" id="PTHR24159">
    <property type="match status" value="1"/>
</dbReference>
<evidence type="ECO:0000313" key="1">
    <source>
        <dbReference type="EMBL" id="KAK8865550.1"/>
    </source>
</evidence>
<evidence type="ECO:0008006" key="3">
    <source>
        <dbReference type="Google" id="ProtNLM"/>
    </source>
</evidence>
<proteinExistence type="predicted"/>
<accession>A0ABR2INR3</accession>
<dbReference type="Proteomes" id="UP001470230">
    <property type="component" value="Unassembled WGS sequence"/>
</dbReference>
<organism evidence="1 2">
    <name type="scientific">Tritrichomonas musculus</name>
    <dbReference type="NCBI Taxonomy" id="1915356"/>
    <lineage>
        <taxon>Eukaryota</taxon>
        <taxon>Metamonada</taxon>
        <taxon>Parabasalia</taxon>
        <taxon>Tritrichomonadida</taxon>
        <taxon>Tritrichomonadidae</taxon>
        <taxon>Tritrichomonas</taxon>
    </lineage>
</organism>
<comment type="caution">
    <text evidence="1">The sequence shown here is derived from an EMBL/GenBank/DDBJ whole genome shotgun (WGS) entry which is preliminary data.</text>
</comment>
<dbReference type="SUPFAM" id="SSF48403">
    <property type="entry name" value="Ankyrin repeat"/>
    <property type="match status" value="1"/>
</dbReference>
<evidence type="ECO:0000313" key="2">
    <source>
        <dbReference type="Proteomes" id="UP001470230"/>
    </source>
</evidence>